<evidence type="ECO:0000256" key="1">
    <source>
        <dbReference type="SAM" id="SignalP"/>
    </source>
</evidence>
<protein>
    <submittedName>
        <fullName evidence="2">Uncharacterized protein</fullName>
    </submittedName>
</protein>
<keyword evidence="3" id="KW-1185">Reference proteome</keyword>
<dbReference type="Proteomes" id="UP001178461">
    <property type="component" value="Chromosome 11"/>
</dbReference>
<keyword evidence="1" id="KW-0732">Signal</keyword>
<dbReference type="EMBL" id="OX395136">
    <property type="protein sequence ID" value="CAI5787022.1"/>
    <property type="molecule type" value="Genomic_DNA"/>
</dbReference>
<sequence>MPTTVASIFIILINLLSISGGEIRTWWTKENEGTLGYFAPCLWKLLGMMAGTREAVAMEERMWPEADVLWRGCLIFGPLAGRPPKSTTTLEDHSKKAQLLCLDFYFLKYGSPKAVCWNVEATPLPMTSLYICSQISHWTFITVIDQHDASEATCKTLNKLKYYKMH</sequence>
<gene>
    <name evidence="2" type="ORF">PODLI_1B009247</name>
</gene>
<feature type="chain" id="PRO_5041461310" evidence="1">
    <location>
        <begin position="21"/>
        <end position="166"/>
    </location>
</feature>
<evidence type="ECO:0000313" key="2">
    <source>
        <dbReference type="EMBL" id="CAI5787022.1"/>
    </source>
</evidence>
<reference evidence="2" key="1">
    <citation type="submission" date="2022-12" db="EMBL/GenBank/DDBJ databases">
        <authorList>
            <person name="Alioto T."/>
            <person name="Alioto T."/>
            <person name="Gomez Garrido J."/>
        </authorList>
    </citation>
    <scope>NUCLEOTIDE SEQUENCE</scope>
</reference>
<organism evidence="2 3">
    <name type="scientific">Podarcis lilfordi</name>
    <name type="common">Lilford's wall lizard</name>
    <dbReference type="NCBI Taxonomy" id="74358"/>
    <lineage>
        <taxon>Eukaryota</taxon>
        <taxon>Metazoa</taxon>
        <taxon>Chordata</taxon>
        <taxon>Craniata</taxon>
        <taxon>Vertebrata</taxon>
        <taxon>Euteleostomi</taxon>
        <taxon>Lepidosauria</taxon>
        <taxon>Squamata</taxon>
        <taxon>Bifurcata</taxon>
        <taxon>Unidentata</taxon>
        <taxon>Episquamata</taxon>
        <taxon>Laterata</taxon>
        <taxon>Lacertibaenia</taxon>
        <taxon>Lacertidae</taxon>
        <taxon>Podarcis</taxon>
    </lineage>
</organism>
<name>A0AA35KZA0_9SAUR</name>
<dbReference type="AlphaFoldDB" id="A0AA35KZA0"/>
<feature type="signal peptide" evidence="1">
    <location>
        <begin position="1"/>
        <end position="20"/>
    </location>
</feature>
<accession>A0AA35KZA0</accession>
<evidence type="ECO:0000313" key="3">
    <source>
        <dbReference type="Proteomes" id="UP001178461"/>
    </source>
</evidence>
<proteinExistence type="predicted"/>